<dbReference type="AlphaFoldDB" id="A0A540WSL6"/>
<evidence type="ECO:0008006" key="4">
    <source>
        <dbReference type="Google" id="ProtNLM"/>
    </source>
</evidence>
<evidence type="ECO:0000313" key="2">
    <source>
        <dbReference type="EMBL" id="TQF12021.1"/>
    </source>
</evidence>
<comment type="caution">
    <text evidence="2">The sequence shown here is derived from an EMBL/GenBank/DDBJ whole genome shotgun (WGS) entry which is preliminary data.</text>
</comment>
<feature type="region of interest" description="Disordered" evidence="1">
    <location>
        <begin position="129"/>
        <end position="221"/>
    </location>
</feature>
<feature type="compositionally biased region" description="Basic and acidic residues" evidence="1">
    <location>
        <begin position="141"/>
        <end position="155"/>
    </location>
</feature>
<gene>
    <name evidence="2" type="ORF">FJV41_31335</name>
</gene>
<evidence type="ECO:0000313" key="3">
    <source>
        <dbReference type="Proteomes" id="UP000315369"/>
    </source>
</evidence>
<accession>A0A540WSL6</accession>
<reference evidence="2 3" key="1">
    <citation type="submission" date="2019-06" db="EMBL/GenBank/DDBJ databases">
        <authorList>
            <person name="Livingstone P."/>
            <person name="Whitworth D."/>
        </authorList>
    </citation>
    <scope>NUCLEOTIDE SEQUENCE [LARGE SCALE GENOMIC DNA]</scope>
    <source>
        <strain evidence="2 3">AM401</strain>
    </source>
</reference>
<protein>
    <recommendedName>
        <fullName evidence="4">Mobilization protein MobC</fullName>
    </recommendedName>
</protein>
<proteinExistence type="predicted"/>
<name>A0A540WSL6_9BACT</name>
<dbReference type="Proteomes" id="UP000315369">
    <property type="component" value="Unassembled WGS sequence"/>
</dbReference>
<sequence length="221" mass="23879">MSNAAMNRQQDACAGICNTLVVHDVRRRASLDRPLAHSFSEEDHMPKAGTLKHEDILRLKERLSNEAAVPTRVDLTKIEAVSQLLPQIKALQSKGYRVADIAKVLTDEGLPINEATLNTTLTTIKARAKEAEKATKKHQVKERTATGRSEAKANDTTRGGAPRVAAPKGQPKLSLSEGLAGPATVRDSPQKPMPSEESEPRQAGPVTNKGVFEPVPDSEVI</sequence>
<dbReference type="EMBL" id="VIFM01000159">
    <property type="protein sequence ID" value="TQF12021.1"/>
    <property type="molecule type" value="Genomic_DNA"/>
</dbReference>
<organism evidence="2 3">
    <name type="scientific">Myxococcus llanfairpwllgwyngyllgogerychwyrndrobwllllantysiliogogogochensis</name>
    <dbReference type="NCBI Taxonomy" id="2590453"/>
    <lineage>
        <taxon>Bacteria</taxon>
        <taxon>Pseudomonadati</taxon>
        <taxon>Myxococcota</taxon>
        <taxon>Myxococcia</taxon>
        <taxon>Myxococcales</taxon>
        <taxon>Cystobacterineae</taxon>
        <taxon>Myxococcaceae</taxon>
        <taxon>Myxococcus</taxon>
    </lineage>
</organism>
<keyword evidence="3" id="KW-1185">Reference proteome</keyword>
<evidence type="ECO:0000256" key="1">
    <source>
        <dbReference type="SAM" id="MobiDB-lite"/>
    </source>
</evidence>